<dbReference type="Proteomes" id="UP000440713">
    <property type="component" value="Unassembled WGS sequence"/>
</dbReference>
<feature type="transmembrane region" description="Helical" evidence="7">
    <location>
        <begin position="175"/>
        <end position="193"/>
    </location>
</feature>
<sequence>MMKLYINFLAIGSFAFGGGYAVIPLIKKYIVDNTHWLTIKELNDLISLSQITPGPIAINSATFIGVKVAGIPGGIIATIAEVTTSCILMLILGKLIFSGRKIKAIDYILNGLKPAICGLIFVTTLDLFTSSIFKNSKFDDINNLTSIIALSNLKIVGVIGFCVGIFLLRKKDFGVIKIIAVTAVIGLLAGLILR</sequence>
<comment type="subcellular location">
    <subcellularLocation>
        <location evidence="1">Cell membrane</location>
        <topology evidence="1">Multi-pass membrane protein</topology>
    </subcellularLocation>
</comment>
<evidence type="ECO:0000256" key="3">
    <source>
        <dbReference type="ARBA" id="ARBA00022475"/>
    </source>
</evidence>
<dbReference type="Pfam" id="PF02417">
    <property type="entry name" value="Chromate_transp"/>
    <property type="match status" value="1"/>
</dbReference>
<dbReference type="InterPro" id="IPR003370">
    <property type="entry name" value="Chromate_transpt"/>
</dbReference>
<organism evidence="8 9">
    <name type="scientific">Peptostreptococcus porci</name>
    <dbReference type="NCBI Taxonomy" id="2652282"/>
    <lineage>
        <taxon>Bacteria</taxon>
        <taxon>Bacillati</taxon>
        <taxon>Bacillota</taxon>
        <taxon>Clostridia</taxon>
        <taxon>Peptostreptococcales</taxon>
        <taxon>Peptostreptococcaceae</taxon>
        <taxon>Peptostreptococcus</taxon>
    </lineage>
</organism>
<dbReference type="GO" id="GO:0005886">
    <property type="term" value="C:plasma membrane"/>
    <property type="evidence" value="ECO:0007669"/>
    <property type="project" value="UniProtKB-SubCell"/>
</dbReference>
<protein>
    <submittedName>
        <fullName evidence="8">Chromate transporter</fullName>
    </submittedName>
</protein>
<dbReference type="PANTHER" id="PTHR43663">
    <property type="entry name" value="CHROMATE TRANSPORT PROTEIN-RELATED"/>
    <property type="match status" value="1"/>
</dbReference>
<evidence type="ECO:0000256" key="1">
    <source>
        <dbReference type="ARBA" id="ARBA00004651"/>
    </source>
</evidence>
<keyword evidence="5 7" id="KW-1133">Transmembrane helix</keyword>
<gene>
    <name evidence="8" type="ORF">FYJ71_03910</name>
</gene>
<keyword evidence="3" id="KW-1003">Cell membrane</keyword>
<comment type="caution">
    <text evidence="8">The sequence shown here is derived from an EMBL/GenBank/DDBJ whole genome shotgun (WGS) entry which is preliminary data.</text>
</comment>
<evidence type="ECO:0000256" key="7">
    <source>
        <dbReference type="SAM" id="Phobius"/>
    </source>
</evidence>
<dbReference type="InterPro" id="IPR052518">
    <property type="entry name" value="CHR_Transporter"/>
</dbReference>
<proteinExistence type="inferred from homology"/>
<evidence type="ECO:0000256" key="6">
    <source>
        <dbReference type="ARBA" id="ARBA00023136"/>
    </source>
</evidence>
<keyword evidence="6 7" id="KW-0472">Membrane</keyword>
<dbReference type="PANTHER" id="PTHR43663:SF1">
    <property type="entry name" value="CHROMATE TRANSPORTER"/>
    <property type="match status" value="1"/>
</dbReference>
<evidence type="ECO:0000313" key="9">
    <source>
        <dbReference type="Proteomes" id="UP000440713"/>
    </source>
</evidence>
<feature type="transmembrane region" description="Helical" evidence="7">
    <location>
        <begin position="144"/>
        <end position="168"/>
    </location>
</feature>
<keyword evidence="4 7" id="KW-0812">Transmembrane</keyword>
<reference evidence="8 9" key="1">
    <citation type="submission" date="2019-08" db="EMBL/GenBank/DDBJ databases">
        <title>In-depth cultivation of the pig gut microbiome towards novel bacterial diversity and tailored functional studies.</title>
        <authorList>
            <person name="Wylensek D."/>
            <person name="Hitch T.C.A."/>
            <person name="Clavel T."/>
        </authorList>
    </citation>
    <scope>NUCLEOTIDE SEQUENCE [LARGE SCALE GENOMIC DNA]</scope>
    <source>
        <strain evidence="8 9">WCA-SAB-591-4A-A</strain>
    </source>
</reference>
<dbReference type="GO" id="GO:0015109">
    <property type="term" value="F:chromate transmembrane transporter activity"/>
    <property type="evidence" value="ECO:0007669"/>
    <property type="project" value="InterPro"/>
</dbReference>
<accession>A0A6N7WZK2</accession>
<comment type="similarity">
    <text evidence="2">Belongs to the chromate ion transporter (CHR) (TC 2.A.51) family.</text>
</comment>
<evidence type="ECO:0000256" key="5">
    <source>
        <dbReference type="ARBA" id="ARBA00022989"/>
    </source>
</evidence>
<dbReference type="EMBL" id="VUNE01000001">
    <property type="protein sequence ID" value="MST62120.1"/>
    <property type="molecule type" value="Genomic_DNA"/>
</dbReference>
<evidence type="ECO:0000256" key="4">
    <source>
        <dbReference type="ARBA" id="ARBA00022692"/>
    </source>
</evidence>
<dbReference type="AlphaFoldDB" id="A0A6N7WZK2"/>
<evidence type="ECO:0000313" key="8">
    <source>
        <dbReference type="EMBL" id="MST62120.1"/>
    </source>
</evidence>
<evidence type="ECO:0000256" key="2">
    <source>
        <dbReference type="ARBA" id="ARBA00005262"/>
    </source>
</evidence>
<keyword evidence="9" id="KW-1185">Reference proteome</keyword>
<feature type="transmembrane region" description="Helical" evidence="7">
    <location>
        <begin position="69"/>
        <end position="92"/>
    </location>
</feature>
<name>A0A6N7WZK2_9FIRM</name>
<feature type="transmembrane region" description="Helical" evidence="7">
    <location>
        <begin position="104"/>
        <end position="124"/>
    </location>
</feature>